<dbReference type="InterPro" id="IPR058352">
    <property type="entry name" value="DUF8039"/>
</dbReference>
<feature type="compositionally biased region" description="Basic and acidic residues" evidence="1">
    <location>
        <begin position="138"/>
        <end position="151"/>
    </location>
</feature>
<protein>
    <recommendedName>
        <fullName evidence="2">DUF8039 domain-containing protein</fullName>
    </recommendedName>
</protein>
<organism evidence="3 4">
    <name type="scientific">Saponaria officinalis</name>
    <name type="common">Common soapwort</name>
    <name type="synonym">Lychnis saponaria</name>
    <dbReference type="NCBI Taxonomy" id="3572"/>
    <lineage>
        <taxon>Eukaryota</taxon>
        <taxon>Viridiplantae</taxon>
        <taxon>Streptophyta</taxon>
        <taxon>Embryophyta</taxon>
        <taxon>Tracheophyta</taxon>
        <taxon>Spermatophyta</taxon>
        <taxon>Magnoliopsida</taxon>
        <taxon>eudicotyledons</taxon>
        <taxon>Gunneridae</taxon>
        <taxon>Pentapetalae</taxon>
        <taxon>Caryophyllales</taxon>
        <taxon>Caryophyllaceae</taxon>
        <taxon>Caryophylleae</taxon>
        <taxon>Saponaria</taxon>
    </lineage>
</organism>
<accession>A0AAW1LYP8</accession>
<feature type="compositionally biased region" description="Pro residues" evidence="1">
    <location>
        <begin position="156"/>
        <end position="173"/>
    </location>
</feature>
<dbReference type="Pfam" id="PF26133">
    <property type="entry name" value="DUF8039"/>
    <property type="match status" value="1"/>
</dbReference>
<keyword evidence="4" id="KW-1185">Reference proteome</keyword>
<dbReference type="EMBL" id="JBDFQZ010000003">
    <property type="protein sequence ID" value="KAK9740935.1"/>
    <property type="molecule type" value="Genomic_DNA"/>
</dbReference>
<comment type="caution">
    <text evidence="3">The sequence shown here is derived from an EMBL/GenBank/DDBJ whole genome shotgun (WGS) entry which is preliminary data.</text>
</comment>
<sequence length="359" mass="40461">MIRKSSRLLVFNFIDVYALDWVLEKEKKNEESGAFVPKGREDIIARAIGKPEHPGRVRGVPQSITITKYFDKGPKNPSRRELIDKCMQINNLESQMDGMTQMKAMMIHFWQTGEKPGPEELLSSVKASKNRCIQESVRVSKEPSGEVRPPVKETPVPEPPVQEPRVPEPPVQEPPVQELRVPEPPVQEPPIQEPPRDELRADKIHREKVDRTRKSTITLRVHISPAFQDLKWKDCVLSLPENQSKMVAFGKVYISNLEEFVSVHGASLRDGFKKVSVTEVYSGSKNAKLPVPSDDMSILIQAKGSFVQWPQSHIHDPPIQIYVGSHQGKVSNCSPKCVGVEDGVKDINEDDTLFVEAED</sequence>
<dbReference type="PANTHER" id="PTHR33018:SF34">
    <property type="entry name" value="OS02G0472350 PROTEIN"/>
    <property type="match status" value="1"/>
</dbReference>
<name>A0AAW1LYP8_SAPOF</name>
<proteinExistence type="predicted"/>
<feature type="domain" description="DUF8039" evidence="2">
    <location>
        <begin position="233"/>
        <end position="315"/>
    </location>
</feature>
<feature type="compositionally biased region" description="Pro residues" evidence="1">
    <location>
        <begin position="182"/>
        <end position="193"/>
    </location>
</feature>
<dbReference type="PANTHER" id="PTHR33018">
    <property type="entry name" value="OS10G0338966 PROTEIN-RELATED"/>
    <property type="match status" value="1"/>
</dbReference>
<evidence type="ECO:0000256" key="1">
    <source>
        <dbReference type="SAM" id="MobiDB-lite"/>
    </source>
</evidence>
<dbReference type="Proteomes" id="UP001443914">
    <property type="component" value="Unassembled WGS sequence"/>
</dbReference>
<reference evidence="3" key="1">
    <citation type="submission" date="2024-03" db="EMBL/GenBank/DDBJ databases">
        <title>WGS assembly of Saponaria officinalis var. Norfolk2.</title>
        <authorList>
            <person name="Jenkins J."/>
            <person name="Shu S."/>
            <person name="Grimwood J."/>
            <person name="Barry K."/>
            <person name="Goodstein D."/>
            <person name="Schmutz J."/>
            <person name="Leebens-Mack J."/>
            <person name="Osbourn A."/>
        </authorList>
    </citation>
    <scope>NUCLEOTIDE SEQUENCE [LARGE SCALE GENOMIC DNA]</scope>
    <source>
        <strain evidence="3">JIC</strain>
    </source>
</reference>
<feature type="region of interest" description="Disordered" evidence="1">
    <location>
        <begin position="136"/>
        <end position="195"/>
    </location>
</feature>
<gene>
    <name evidence="3" type="ORF">RND81_03G072400</name>
</gene>
<evidence type="ECO:0000313" key="3">
    <source>
        <dbReference type="EMBL" id="KAK9740935.1"/>
    </source>
</evidence>
<evidence type="ECO:0000259" key="2">
    <source>
        <dbReference type="Pfam" id="PF26133"/>
    </source>
</evidence>
<dbReference type="AlphaFoldDB" id="A0AAW1LYP8"/>
<evidence type="ECO:0000313" key="4">
    <source>
        <dbReference type="Proteomes" id="UP001443914"/>
    </source>
</evidence>